<evidence type="ECO:0000313" key="1">
    <source>
        <dbReference type="EMBL" id="EPC36852.1"/>
    </source>
</evidence>
<proteinExistence type="predicted"/>
<accession>S2N7V0</accession>
<dbReference type="EMBL" id="ANMM01000018">
    <property type="protein sequence ID" value="EPC36852.1"/>
    <property type="molecule type" value="Genomic_DNA"/>
</dbReference>
<evidence type="ECO:0000313" key="2">
    <source>
        <dbReference type="Proteomes" id="UP000014270"/>
    </source>
</evidence>
<protein>
    <submittedName>
        <fullName evidence="1">Uncharacterized protein</fullName>
    </submittedName>
</protein>
<dbReference type="PATRIC" id="fig|1256225.3.peg.2298"/>
<sequence>MALQSLKSQQIIYKRAEANDFSNTRKIARFYFLAKNYDLVTFHG</sequence>
<dbReference type="Proteomes" id="UP000014270">
    <property type="component" value="Unassembled WGS sequence"/>
</dbReference>
<gene>
    <name evidence="1" type="ORF">Lpp225_2223</name>
</gene>
<name>S2N7V0_LACPA</name>
<reference evidence="1 2" key="1">
    <citation type="journal article" date="2013" name="PLoS ONE">
        <title>Lactobacillus paracasei comparative genomics: towards species pan-genome definition and exploitation of diversity.</title>
        <authorList>
            <person name="Smokvina T."/>
            <person name="Wels M."/>
            <person name="Polka J."/>
            <person name="Chervaux C."/>
            <person name="Brisse S."/>
            <person name="Boekhorst J."/>
            <person name="van Hylckama Vlieg J.E."/>
            <person name="Siezen R.J."/>
        </authorList>
    </citation>
    <scope>NUCLEOTIDE SEQUENCE [LARGE SCALE GENOMIC DNA]</scope>
    <source>
        <strain evidence="1 2">Lpp225</strain>
    </source>
</reference>
<organism evidence="1 2">
    <name type="scientific">Lacticaseibacillus paracasei subsp. paracasei Lpp225</name>
    <dbReference type="NCBI Taxonomy" id="1256225"/>
    <lineage>
        <taxon>Bacteria</taxon>
        <taxon>Bacillati</taxon>
        <taxon>Bacillota</taxon>
        <taxon>Bacilli</taxon>
        <taxon>Lactobacillales</taxon>
        <taxon>Lactobacillaceae</taxon>
        <taxon>Lacticaseibacillus</taxon>
    </lineage>
</organism>
<dbReference type="AlphaFoldDB" id="S2N7V0"/>
<comment type="caution">
    <text evidence="1">The sequence shown here is derived from an EMBL/GenBank/DDBJ whole genome shotgun (WGS) entry which is preliminary data.</text>
</comment>